<dbReference type="EMBL" id="AXDT01000062">
    <property type="protein sequence ID" value="ERT13680.1"/>
    <property type="molecule type" value="Genomic_DNA"/>
</dbReference>
<dbReference type="InterPro" id="IPR036291">
    <property type="entry name" value="NAD(P)-bd_dom_sf"/>
</dbReference>
<keyword evidence="5" id="KW-1185">Reference proteome</keyword>
<evidence type="ECO:0000256" key="2">
    <source>
        <dbReference type="ARBA" id="ARBA00007637"/>
    </source>
</evidence>
<dbReference type="Pfam" id="PF01370">
    <property type="entry name" value="Epimerase"/>
    <property type="match status" value="1"/>
</dbReference>
<comment type="caution">
    <text evidence="4">The sequence shown here is derived from an EMBL/GenBank/DDBJ whole genome shotgun (WGS) entry which is preliminary data.</text>
</comment>
<gene>
    <name evidence="4" type="ORF">O185_07565</name>
</gene>
<protein>
    <recommendedName>
        <fullName evidence="3">NAD-dependent epimerase/dehydratase domain-containing protein</fullName>
    </recommendedName>
</protein>
<dbReference type="Proteomes" id="UP000017133">
    <property type="component" value="Unassembled WGS sequence"/>
</dbReference>
<feature type="domain" description="NAD-dependent epimerase/dehydratase" evidence="3">
    <location>
        <begin position="7"/>
        <end position="246"/>
    </location>
</feature>
<dbReference type="PANTHER" id="PTHR43000">
    <property type="entry name" value="DTDP-D-GLUCOSE 4,6-DEHYDRATASE-RELATED"/>
    <property type="match status" value="1"/>
</dbReference>
<evidence type="ECO:0000256" key="1">
    <source>
        <dbReference type="ARBA" id="ARBA00005125"/>
    </source>
</evidence>
<dbReference type="PATRIC" id="fig|1389415.4.peg.1512"/>
<evidence type="ECO:0000259" key="3">
    <source>
        <dbReference type="Pfam" id="PF01370"/>
    </source>
</evidence>
<dbReference type="InterPro" id="IPR001509">
    <property type="entry name" value="Epimerase_deHydtase"/>
</dbReference>
<organism evidence="4 5">
    <name type="scientific">Photorhabdus temperata J3</name>
    <dbReference type="NCBI Taxonomy" id="1389415"/>
    <lineage>
        <taxon>Bacteria</taxon>
        <taxon>Pseudomonadati</taxon>
        <taxon>Pseudomonadota</taxon>
        <taxon>Gammaproteobacteria</taxon>
        <taxon>Enterobacterales</taxon>
        <taxon>Morganellaceae</taxon>
        <taxon>Photorhabdus</taxon>
    </lineage>
</organism>
<reference evidence="4 5" key="1">
    <citation type="submission" date="2013-10" db="EMBL/GenBank/DDBJ databases">
        <title>Whole Genome Shotgun Sequence of Photorhabdus temperata J3.</title>
        <authorList>
            <person name="Park G.-S."/>
            <person name="Hong S.-J."/>
            <person name="Shin J.-H."/>
        </authorList>
    </citation>
    <scope>NUCLEOTIDE SEQUENCE [LARGE SCALE GENOMIC DNA]</scope>
    <source>
        <strain evidence="4 5">J3</strain>
    </source>
</reference>
<sequence length="317" mass="35324">MTNTATVIVFGATGFIGGWITRVLSSEGWRCISIDRYGRTHDTLNNLNTVEEPYYIGGSWAEDKLARFLAKIGTAVVINAAGAAWATDAPTVFRDNIDWPRRLGIACVLSQSVREIVHIGSAHEYGQLPQGSAIREIDSLKPDSTYARSKSIGTSYLVRAAYETNVPIRIIRPFNVIGPRYGSQGLWSMTINLYRNALEKGYNKIVASIPEPEVVRDFIDVRDVAKLVLLSLGRPNLPLVSIYNAGSGQARSIRELYEVLREVTGIDYEFSSIVKNLRPGSKWQCASIQKSESELGWWRDFSLKDSIRDSLVSFLDK</sequence>
<dbReference type="Gene3D" id="3.40.50.720">
    <property type="entry name" value="NAD(P)-binding Rossmann-like Domain"/>
    <property type="match status" value="1"/>
</dbReference>
<evidence type="ECO:0000313" key="5">
    <source>
        <dbReference type="Proteomes" id="UP000017133"/>
    </source>
</evidence>
<comment type="similarity">
    <text evidence="2">Belongs to the NAD(P)-dependent epimerase/dehydratase family.</text>
</comment>
<accession>U7R252</accession>
<proteinExistence type="inferred from homology"/>
<dbReference type="RefSeq" id="WP_023044282.1">
    <property type="nucleotide sequence ID" value="NZ_AXDT01000062.1"/>
</dbReference>
<comment type="pathway">
    <text evidence="1">Bacterial outer membrane biogenesis; LPS O-antigen biosynthesis.</text>
</comment>
<dbReference type="SUPFAM" id="SSF51735">
    <property type="entry name" value="NAD(P)-binding Rossmann-fold domains"/>
    <property type="match status" value="1"/>
</dbReference>
<dbReference type="AlphaFoldDB" id="U7R252"/>
<evidence type="ECO:0000313" key="4">
    <source>
        <dbReference type="EMBL" id="ERT13680.1"/>
    </source>
</evidence>
<name>U7R252_PHOTE</name>